<proteinExistence type="predicted"/>
<dbReference type="Proteomes" id="UP001486565">
    <property type="component" value="Chromosome"/>
</dbReference>
<name>A0ABZ2Y3C7_9FIRM</name>
<protein>
    <submittedName>
        <fullName evidence="9">Accessory gene regulator B family protein</fullName>
    </submittedName>
</protein>
<gene>
    <name evidence="9" type="ORF">QBE51_13825</name>
</gene>
<dbReference type="RefSeq" id="WP_341876820.1">
    <property type="nucleotide sequence ID" value="NZ_CP121687.1"/>
</dbReference>
<evidence type="ECO:0000313" key="10">
    <source>
        <dbReference type="Proteomes" id="UP001486565"/>
    </source>
</evidence>
<reference evidence="9 10" key="1">
    <citation type="submission" date="2023-03" db="EMBL/GenBank/DDBJ databases">
        <title>Novel Species.</title>
        <authorList>
            <person name="Ma S."/>
        </authorList>
    </citation>
    <scope>NUCLEOTIDE SEQUENCE [LARGE SCALE GENOMIC DNA]</scope>
    <source>
        <strain evidence="9 10">LIND6LT2</strain>
    </source>
</reference>
<feature type="transmembrane region" description="Helical" evidence="8">
    <location>
        <begin position="145"/>
        <end position="163"/>
    </location>
</feature>
<evidence type="ECO:0000256" key="2">
    <source>
        <dbReference type="ARBA" id="ARBA00022654"/>
    </source>
</evidence>
<evidence type="ECO:0000256" key="6">
    <source>
        <dbReference type="ARBA" id="ARBA00022989"/>
    </source>
</evidence>
<keyword evidence="1" id="KW-1003">Cell membrane</keyword>
<evidence type="ECO:0000256" key="1">
    <source>
        <dbReference type="ARBA" id="ARBA00022475"/>
    </source>
</evidence>
<feature type="transmembrane region" description="Helical" evidence="8">
    <location>
        <begin position="169"/>
        <end position="190"/>
    </location>
</feature>
<keyword evidence="6 8" id="KW-1133">Transmembrane helix</keyword>
<sequence length="203" mass="22775">MIKQFAGIITSFLVHENIIRDDDYEIYQYGTEQILINLTMLLVIIIIATIVNMWAETIFFLVSMLPIRAVAGGFHASTPLKCNVLTVSVYILNIIFINFFKNHMTIYILLALLSFVMFSIFRYAPVDHKNKVLHQDEFIIVKKKSRILGMLIIGTCTGVAFAISPTNVFVISTMMGALTASVSLFIGSIIRGGEKYENSGYTS</sequence>
<evidence type="ECO:0000256" key="4">
    <source>
        <dbReference type="ARBA" id="ARBA00022692"/>
    </source>
</evidence>
<evidence type="ECO:0000313" key="9">
    <source>
        <dbReference type="EMBL" id="WZL69832.1"/>
    </source>
</evidence>
<keyword evidence="4 8" id="KW-0812">Transmembrane</keyword>
<dbReference type="SMART" id="SM00793">
    <property type="entry name" value="AgrB"/>
    <property type="match status" value="1"/>
</dbReference>
<feature type="transmembrane region" description="Helical" evidence="8">
    <location>
        <begin position="34"/>
        <end position="62"/>
    </location>
</feature>
<dbReference type="Pfam" id="PF04647">
    <property type="entry name" value="AgrB"/>
    <property type="match status" value="1"/>
</dbReference>
<accession>A0ABZ2Y3C7</accession>
<keyword evidence="3" id="KW-0645">Protease</keyword>
<dbReference type="EMBL" id="CP121687">
    <property type="protein sequence ID" value="WZL69832.1"/>
    <property type="molecule type" value="Genomic_DNA"/>
</dbReference>
<feature type="transmembrane region" description="Helical" evidence="8">
    <location>
        <begin position="106"/>
        <end position="124"/>
    </location>
</feature>
<evidence type="ECO:0000256" key="5">
    <source>
        <dbReference type="ARBA" id="ARBA00022801"/>
    </source>
</evidence>
<dbReference type="InterPro" id="IPR006741">
    <property type="entry name" value="AgrB"/>
</dbReference>
<keyword evidence="2" id="KW-0673">Quorum sensing</keyword>
<keyword evidence="5" id="KW-0378">Hydrolase</keyword>
<organism evidence="9 10">
    <name type="scientific">Defluviitalea saccharophila</name>
    <dbReference type="NCBI Taxonomy" id="879970"/>
    <lineage>
        <taxon>Bacteria</taxon>
        <taxon>Bacillati</taxon>
        <taxon>Bacillota</taxon>
        <taxon>Clostridia</taxon>
        <taxon>Lachnospirales</taxon>
        <taxon>Defluviitaleaceae</taxon>
        <taxon>Defluviitalea</taxon>
    </lineage>
</organism>
<keyword evidence="7 8" id="KW-0472">Membrane</keyword>
<evidence type="ECO:0000256" key="7">
    <source>
        <dbReference type="ARBA" id="ARBA00023136"/>
    </source>
</evidence>
<evidence type="ECO:0000256" key="3">
    <source>
        <dbReference type="ARBA" id="ARBA00022670"/>
    </source>
</evidence>
<keyword evidence="10" id="KW-1185">Reference proteome</keyword>
<evidence type="ECO:0000256" key="8">
    <source>
        <dbReference type="SAM" id="Phobius"/>
    </source>
</evidence>
<feature type="transmembrane region" description="Helical" evidence="8">
    <location>
        <begin position="82"/>
        <end position="100"/>
    </location>
</feature>